<evidence type="ECO:0000313" key="4">
    <source>
        <dbReference type="EMBL" id="ELZ53444.1"/>
    </source>
</evidence>
<evidence type="ECO:0000259" key="3">
    <source>
        <dbReference type="Pfam" id="PF26483"/>
    </source>
</evidence>
<comment type="caution">
    <text evidence="4">The sequence shown here is derived from an EMBL/GenBank/DDBJ whole genome shotgun (WGS) entry which is preliminary data.</text>
</comment>
<feature type="region of interest" description="Disordered" evidence="1">
    <location>
        <begin position="194"/>
        <end position="227"/>
    </location>
</feature>
<reference evidence="4 5" key="1">
    <citation type="journal article" date="2014" name="PLoS Genet.">
        <title>Phylogenetically driven sequencing of extremely halophilic archaea reveals strategies for static and dynamic osmo-response.</title>
        <authorList>
            <person name="Becker E.A."/>
            <person name="Seitzer P.M."/>
            <person name="Tritt A."/>
            <person name="Larsen D."/>
            <person name="Krusor M."/>
            <person name="Yao A.I."/>
            <person name="Wu D."/>
            <person name="Madern D."/>
            <person name="Eisen J.A."/>
            <person name="Darling A.E."/>
            <person name="Facciotti M.T."/>
        </authorList>
    </citation>
    <scope>NUCLEOTIDE SEQUENCE [LARGE SCALE GENOMIC DNA]</scope>
    <source>
        <strain evidence="4 5">ATCC 700873</strain>
    </source>
</reference>
<dbReference type="AlphaFoldDB" id="M0F469"/>
<feature type="domain" description="DUF8155" evidence="3">
    <location>
        <begin position="188"/>
        <end position="342"/>
    </location>
</feature>
<dbReference type="GeneID" id="72714994"/>
<feature type="domain" description="DUF8155" evidence="2">
    <location>
        <begin position="38"/>
        <end position="182"/>
    </location>
</feature>
<dbReference type="Proteomes" id="UP000011689">
    <property type="component" value="Unassembled WGS sequence"/>
</dbReference>
<gene>
    <name evidence="4" type="ORF">C467_13807</name>
</gene>
<sequence length="354" mass="36494">MTGASSGRDDESDGGVDGSGNDAGDDDTDSPPNATVSLPADVVGRYRKFSRFNSPYPAHRRGRAIDLYPGDGVGRSPVAGTVREVRSVGCPDRPYAADEDHLIVVDLAEEWCARAGAPPGTVARILHVIPEVSPGDRVAVGDALGPTTRSGFFGQWVDDHVHLGFRPPDANPLRASGSLPVAVDVPVEPVAWDGTGSVVERGPTHVVLDGPRREDSRRDGSNRDEYDAGPAFAALASDEGVPVDGGLAHYAGGGTFGVGEGAAATAGSALSLLGTRIGTATEHDSGAEPGAPRVEWAPVDVLANGERVVGLSLFAARGDRFGVKVVCPDATFEVGESVTVEVVHSDDPIRLGVG</sequence>
<evidence type="ECO:0000259" key="2">
    <source>
        <dbReference type="Pfam" id="PF26482"/>
    </source>
</evidence>
<proteinExistence type="predicted"/>
<accession>M0F469</accession>
<dbReference type="EMBL" id="AOJO01000061">
    <property type="protein sequence ID" value="ELZ53444.1"/>
    <property type="molecule type" value="Genomic_DNA"/>
</dbReference>
<dbReference type="InterPro" id="IPR058817">
    <property type="entry name" value="DUF8155_C"/>
</dbReference>
<feature type="compositionally biased region" description="Basic and acidic residues" evidence="1">
    <location>
        <begin position="210"/>
        <end position="226"/>
    </location>
</feature>
<dbReference type="RefSeq" id="WP_008586353.1">
    <property type="nucleotide sequence ID" value="NZ_AOJO01000061.1"/>
</dbReference>
<organism evidence="4 5">
    <name type="scientific">Halorubrum hochstenium ATCC 700873</name>
    <dbReference type="NCBI Taxonomy" id="1227481"/>
    <lineage>
        <taxon>Archaea</taxon>
        <taxon>Methanobacteriati</taxon>
        <taxon>Methanobacteriota</taxon>
        <taxon>Stenosarchaea group</taxon>
        <taxon>Halobacteria</taxon>
        <taxon>Halobacteriales</taxon>
        <taxon>Haloferacaceae</taxon>
        <taxon>Halorubrum</taxon>
    </lineage>
</organism>
<keyword evidence="5" id="KW-1185">Reference proteome</keyword>
<dbReference type="STRING" id="1227481.C467_13807"/>
<dbReference type="Pfam" id="PF26483">
    <property type="entry name" value="DUF8155_C"/>
    <property type="match status" value="1"/>
</dbReference>
<dbReference type="InterPro" id="IPR058468">
    <property type="entry name" value="DUF8155_N"/>
</dbReference>
<evidence type="ECO:0000256" key="1">
    <source>
        <dbReference type="SAM" id="MobiDB-lite"/>
    </source>
</evidence>
<dbReference type="Pfam" id="PF26482">
    <property type="entry name" value="DUF8155"/>
    <property type="match status" value="1"/>
</dbReference>
<evidence type="ECO:0000313" key="5">
    <source>
        <dbReference type="Proteomes" id="UP000011689"/>
    </source>
</evidence>
<name>M0F469_9EURY</name>
<feature type="region of interest" description="Disordered" evidence="1">
    <location>
        <begin position="1"/>
        <end position="40"/>
    </location>
</feature>
<protein>
    <submittedName>
        <fullName evidence="4">Uncharacterized protein</fullName>
    </submittedName>
</protein>
<dbReference type="PATRIC" id="fig|1227481.4.peg.2727"/>